<evidence type="ECO:0000256" key="2">
    <source>
        <dbReference type="ARBA" id="ARBA00023235"/>
    </source>
</evidence>
<name>A0A2H0URQ4_9BACT</name>
<dbReference type="PANTHER" id="PTHR11749">
    <property type="entry name" value="RIBULOSE-5-PHOSPHATE-3-EPIMERASE"/>
    <property type="match status" value="1"/>
</dbReference>
<dbReference type="InterPro" id="IPR000056">
    <property type="entry name" value="Ribul_P_3_epim-like"/>
</dbReference>
<dbReference type="SUPFAM" id="SSF51366">
    <property type="entry name" value="Ribulose-phoshate binding barrel"/>
    <property type="match status" value="1"/>
</dbReference>
<reference evidence="4" key="1">
    <citation type="submission" date="2017-09" db="EMBL/GenBank/DDBJ databases">
        <title>Depth-based differentiation of microbial function through sediment-hosted aquifers and enrichment of novel symbionts in the deep terrestrial subsurface.</title>
        <authorList>
            <person name="Probst A.J."/>
            <person name="Ladd B."/>
            <person name="Jarett J.K."/>
            <person name="Geller-Mcgrath D.E."/>
            <person name="Sieber C.M.K."/>
            <person name="Emerson J.B."/>
            <person name="Anantharaman K."/>
            <person name="Thomas B.C."/>
            <person name="Malmstrom R."/>
            <person name="Stieglmeier M."/>
            <person name="Klingl A."/>
            <person name="Woyke T."/>
            <person name="Ryan C.M."/>
            <person name="Banfield J.F."/>
        </authorList>
    </citation>
    <scope>NUCLEOTIDE SEQUENCE [LARGE SCALE GENOMIC DNA]</scope>
</reference>
<dbReference type="EMBL" id="PFAZ01000008">
    <property type="protein sequence ID" value="PIR89033.1"/>
    <property type="molecule type" value="Genomic_DNA"/>
</dbReference>
<gene>
    <name evidence="3" type="ORF">COU07_02995</name>
</gene>
<dbReference type="Gene3D" id="3.20.20.70">
    <property type="entry name" value="Aldolase class I"/>
    <property type="match status" value="1"/>
</dbReference>
<comment type="caution">
    <text evidence="3">The sequence shown here is derived from an EMBL/GenBank/DDBJ whole genome shotgun (WGS) entry which is preliminary data.</text>
</comment>
<proteinExistence type="predicted"/>
<sequence>MQKIIPALNAENLEDILNLLDKSRDFLKTGDWVHLDVADGIYTGNKTWGDPDEFELKITENFKYKYEIHLMVENPDEEIKRWIKNGVGRIIVHAEKIKDISSLISLCGSNDIELSVSIGPEVDIGVIDSYIDSLSNIQILAVTPGLAGQKFTESSVDKISKLREKTNATIEIDGGMTEDTIEVCFDAGADVFVSASYIFKNNNPKAAFEKLENAAGG</sequence>
<accession>A0A2H0URQ4</accession>
<protein>
    <recommendedName>
        <fullName evidence="5">Ribulose-phosphate 3-epimerase</fullName>
    </recommendedName>
</protein>
<dbReference type="GO" id="GO:0016857">
    <property type="term" value="F:racemase and epimerase activity, acting on carbohydrates and derivatives"/>
    <property type="evidence" value="ECO:0007669"/>
    <property type="project" value="InterPro"/>
</dbReference>
<dbReference type="AlphaFoldDB" id="A0A2H0URQ4"/>
<keyword evidence="1" id="KW-0479">Metal-binding</keyword>
<evidence type="ECO:0008006" key="5">
    <source>
        <dbReference type="Google" id="ProtNLM"/>
    </source>
</evidence>
<dbReference type="GO" id="GO:0046872">
    <property type="term" value="F:metal ion binding"/>
    <property type="evidence" value="ECO:0007669"/>
    <property type="project" value="UniProtKB-KW"/>
</dbReference>
<dbReference type="GO" id="GO:0005975">
    <property type="term" value="P:carbohydrate metabolic process"/>
    <property type="evidence" value="ECO:0007669"/>
    <property type="project" value="InterPro"/>
</dbReference>
<dbReference type="Pfam" id="PF00834">
    <property type="entry name" value="Ribul_P_3_epim"/>
    <property type="match status" value="1"/>
</dbReference>
<dbReference type="Proteomes" id="UP000231157">
    <property type="component" value="Unassembled WGS sequence"/>
</dbReference>
<evidence type="ECO:0000313" key="3">
    <source>
        <dbReference type="EMBL" id="PIR89033.1"/>
    </source>
</evidence>
<evidence type="ECO:0000313" key="4">
    <source>
        <dbReference type="Proteomes" id="UP000231157"/>
    </source>
</evidence>
<keyword evidence="2" id="KW-0413">Isomerase</keyword>
<dbReference type="InterPro" id="IPR013785">
    <property type="entry name" value="Aldolase_TIM"/>
</dbReference>
<organism evidence="3 4">
    <name type="scientific">Candidatus Harrisonbacteria bacterium CG10_big_fil_rev_8_21_14_0_10_40_38</name>
    <dbReference type="NCBI Taxonomy" id="1974583"/>
    <lineage>
        <taxon>Bacteria</taxon>
        <taxon>Candidatus Harrisoniibacteriota</taxon>
    </lineage>
</organism>
<evidence type="ECO:0000256" key="1">
    <source>
        <dbReference type="ARBA" id="ARBA00022723"/>
    </source>
</evidence>
<dbReference type="InterPro" id="IPR011060">
    <property type="entry name" value="RibuloseP-bd_barrel"/>
</dbReference>